<evidence type="ECO:0000256" key="2">
    <source>
        <dbReference type="ARBA" id="ARBA00023127"/>
    </source>
</evidence>
<evidence type="ECO:0000256" key="3">
    <source>
        <dbReference type="ARBA" id="ARBA00023306"/>
    </source>
</evidence>
<proteinExistence type="inferred from homology"/>
<keyword evidence="2 4" id="KW-0195">Cyclin</keyword>
<evidence type="ECO:0000256" key="1">
    <source>
        <dbReference type="ARBA" id="ARBA00022618"/>
    </source>
</evidence>
<keyword evidence="3" id="KW-0131">Cell cycle</keyword>
<dbReference type="CDD" id="cd20528">
    <property type="entry name" value="CYCLIN_CCNJ-like_rpt1"/>
    <property type="match status" value="1"/>
</dbReference>
<dbReference type="InterPro" id="IPR013763">
    <property type="entry name" value="Cyclin-like_dom"/>
</dbReference>
<dbReference type="AlphaFoldDB" id="A0A7D9D8G3"/>
<dbReference type="SMART" id="SM01332">
    <property type="entry name" value="Cyclin_C"/>
    <property type="match status" value="1"/>
</dbReference>
<dbReference type="InterPro" id="IPR036915">
    <property type="entry name" value="Cyclin-like_sf"/>
</dbReference>
<dbReference type="InterPro" id="IPR046965">
    <property type="entry name" value="Cyclin_A/B-like"/>
</dbReference>
<dbReference type="FunFam" id="1.10.472.10:FF:000010">
    <property type="entry name" value="G1/S-specific cyclin Cln1"/>
    <property type="match status" value="1"/>
</dbReference>
<organism evidence="5 6">
    <name type="scientific">Paramuricea clavata</name>
    <name type="common">Red gorgonian</name>
    <name type="synonym">Violescent sea-whip</name>
    <dbReference type="NCBI Taxonomy" id="317549"/>
    <lineage>
        <taxon>Eukaryota</taxon>
        <taxon>Metazoa</taxon>
        <taxon>Cnidaria</taxon>
        <taxon>Anthozoa</taxon>
        <taxon>Octocorallia</taxon>
        <taxon>Malacalcyonacea</taxon>
        <taxon>Plexauridae</taxon>
        <taxon>Paramuricea</taxon>
    </lineage>
</organism>
<keyword evidence="1" id="KW-0132">Cell division</keyword>
<dbReference type="OrthoDB" id="285802at2759"/>
<sequence>MAKEWWEGELANDIHGVLRKKELTLAQYKASSPQLAVRRYLVDWLAIIFEKIGSSYGILHLSVALMDYFMDNHDIPEPQLHLVALTCFLLAAKFDEIENRIPTIEQLNSFVHNSFDRSEFHAMELLLLDHFSWNVDLPTAASFVDMFLVHSVLNDDNHSGRPLNNCTKARVYVKKYVYYFLEISLQDHKFLSFKPSVVTAAAVAAARSCLHLTPTWKPALVELIQYEYFEICECVDLMLKAHDADEKAMSSSAQIAVQSTGQSTAISSTN</sequence>
<dbReference type="GO" id="GO:0051301">
    <property type="term" value="P:cell division"/>
    <property type="evidence" value="ECO:0007669"/>
    <property type="project" value="UniProtKB-KW"/>
</dbReference>
<dbReference type="Pfam" id="PF02984">
    <property type="entry name" value="Cyclin_C"/>
    <property type="match status" value="1"/>
</dbReference>
<evidence type="ECO:0000313" key="6">
    <source>
        <dbReference type="Proteomes" id="UP001152795"/>
    </source>
</evidence>
<dbReference type="CDD" id="cd20529">
    <property type="entry name" value="CYCLIN_CCNJ-like_rpt2"/>
    <property type="match status" value="1"/>
</dbReference>
<dbReference type="EMBL" id="CACRXK020000109">
    <property type="protein sequence ID" value="CAB3978393.1"/>
    <property type="molecule type" value="Genomic_DNA"/>
</dbReference>
<dbReference type="InterPro" id="IPR006671">
    <property type="entry name" value="Cyclin_N"/>
</dbReference>
<dbReference type="Proteomes" id="UP001152795">
    <property type="component" value="Unassembled WGS sequence"/>
</dbReference>
<dbReference type="GO" id="GO:0016538">
    <property type="term" value="F:cyclin-dependent protein serine/threonine kinase regulator activity"/>
    <property type="evidence" value="ECO:0007669"/>
    <property type="project" value="InterPro"/>
</dbReference>
<protein>
    <submittedName>
        <fullName evidence="5">Cyclin-J-like</fullName>
    </submittedName>
</protein>
<dbReference type="Gene3D" id="1.10.472.10">
    <property type="entry name" value="Cyclin-like"/>
    <property type="match status" value="2"/>
</dbReference>
<reference evidence="5" key="1">
    <citation type="submission" date="2020-04" db="EMBL/GenBank/DDBJ databases">
        <authorList>
            <person name="Alioto T."/>
            <person name="Alioto T."/>
            <person name="Gomez Garrido J."/>
        </authorList>
    </citation>
    <scope>NUCLEOTIDE SEQUENCE</scope>
    <source>
        <strain evidence="5">A484AB</strain>
    </source>
</reference>
<gene>
    <name evidence="5" type="ORF">PACLA_8A028942</name>
</gene>
<dbReference type="InterPro" id="IPR004367">
    <property type="entry name" value="Cyclin_C-dom"/>
</dbReference>
<dbReference type="Pfam" id="PF00134">
    <property type="entry name" value="Cyclin_N"/>
    <property type="match status" value="1"/>
</dbReference>
<keyword evidence="6" id="KW-1185">Reference proteome</keyword>
<dbReference type="SUPFAM" id="SSF47954">
    <property type="entry name" value="Cyclin-like"/>
    <property type="match status" value="2"/>
</dbReference>
<comment type="similarity">
    <text evidence="4">Belongs to the cyclin family.</text>
</comment>
<comment type="caution">
    <text evidence="5">The sequence shown here is derived from an EMBL/GenBank/DDBJ whole genome shotgun (WGS) entry which is preliminary data.</text>
</comment>
<dbReference type="PANTHER" id="PTHR10177">
    <property type="entry name" value="CYCLINS"/>
    <property type="match status" value="1"/>
</dbReference>
<dbReference type="InterPro" id="IPR039361">
    <property type="entry name" value="Cyclin"/>
</dbReference>
<dbReference type="GO" id="GO:0044772">
    <property type="term" value="P:mitotic cell cycle phase transition"/>
    <property type="evidence" value="ECO:0007669"/>
    <property type="project" value="InterPro"/>
</dbReference>
<accession>A0A7D9D8G3</accession>
<evidence type="ECO:0000256" key="4">
    <source>
        <dbReference type="RuleBase" id="RU000383"/>
    </source>
</evidence>
<dbReference type="PIRSF" id="PIRSF001771">
    <property type="entry name" value="Cyclin_A_B_D_E"/>
    <property type="match status" value="1"/>
</dbReference>
<name>A0A7D9D8G3_PARCT</name>
<dbReference type="SMART" id="SM00385">
    <property type="entry name" value="CYCLIN"/>
    <property type="match status" value="2"/>
</dbReference>
<dbReference type="GO" id="GO:0051726">
    <property type="term" value="P:regulation of cell cycle"/>
    <property type="evidence" value="ECO:0007669"/>
    <property type="project" value="UniProtKB-ARBA"/>
</dbReference>
<evidence type="ECO:0000313" key="5">
    <source>
        <dbReference type="EMBL" id="CAB3978393.1"/>
    </source>
</evidence>